<sequence length="966" mass="104098">MKKALCVMIAFILLAASYSPTVTNAAQQKVSANPTVSFTVDKVVLTSTTDAQALSFTLNLSNQSTQNVDYNQYGVRIKDKNGNKYSAQLTEKASARILPKVTQAFKYAATIPSDLYINQLSIEIFAWDYSLPSLIRVLGSFDVASAVDTTSNAPVIKQATVNLSALDAKLPKNTSATFTLLSSYSVLKSSGWVIYSDVLIENLSAKTIKLPDNLLFNLRDESSLFLLTSVVAGQNQSLLTKQRRIITFQTPFNSTATPTTKGLTFELRKRPLVVNTTGTVLGGLPMDPTFVDSRVGTVLTAPNLANNALTIAAEKATYNHNTFNNAIDVTVTLKNEGKTSLPVPALSGNFQVMDGSISTPAVEKETHPAALAAGESTTYHFKAEFPLALNESSIQLVITGVKSATQAISKPINVITLSTSHIQPGVTGLTEVTSLDLKDFDPTLPIHSMINLQVIRSFHSVSNGEPMINLEVSAENETAVALKLPASLLFEIRDSAELSYPTTAISGADQTIMPHQSIKFTLQTKTGSKDEQTAYSFDFVKKAATPAEANVLLDYIDISSSFANTQSVNSPLVTAIGRLGVTLKSTYRLASSSGDDILMSEVELENLDTKTVTLPNEDGLYAGYMLNDVDAGGKIVRIQTSPYLYPNQKTTIYIYTKVPYSTIAENGYIYVGDGTLNKQTSVWTSTHEWTELPYTLGANTLSAAVLDKEWVLTDAGRASSGKIVDSQIYDINNQKMLAVRILQTNKELRNGSIVPYTGYLTDTNGSVLSLKTTDDTAGTAILCNTCTALSTLWTVLPTGFTTENQSVIFGQKLDDQAFTTPQKYAFVSSGGTATSGSSLSNIAIYPYTISLQNPKLTLYSTGSGANSSAAYDIALDYTISKSIDAAGSAKNRSLQFTLTEGDGKVIKTWDTPLVGGGAWTTGSNKLSFANSEIPDLQSFINSRQLNVYEKFEGGTRLLGTIAIDWY</sequence>
<dbReference type="KEGG" id="ppsc:EHS13_18510"/>
<reference evidence="3" key="1">
    <citation type="submission" date="2018-11" db="EMBL/GenBank/DDBJ databases">
        <title>Complete genome sequence of Paenibacillus sp. ML311-T8.</title>
        <authorList>
            <person name="Nam Y.-D."/>
            <person name="Kang J."/>
            <person name="Chung W.-H."/>
            <person name="Park Y.S."/>
        </authorList>
    </citation>
    <scope>NUCLEOTIDE SEQUENCE [LARGE SCALE GENOMIC DNA]</scope>
    <source>
        <strain evidence="3">ML311-T8</strain>
    </source>
</reference>
<accession>A0A6B8RL15</accession>
<gene>
    <name evidence="2" type="ORF">EHS13_18510</name>
</gene>
<keyword evidence="1" id="KW-0732">Signal</keyword>
<organism evidence="2 3">
    <name type="scientific">Paenibacillus psychroresistens</name>
    <dbReference type="NCBI Taxonomy" id="1778678"/>
    <lineage>
        <taxon>Bacteria</taxon>
        <taxon>Bacillati</taxon>
        <taxon>Bacillota</taxon>
        <taxon>Bacilli</taxon>
        <taxon>Bacillales</taxon>
        <taxon>Paenibacillaceae</taxon>
        <taxon>Paenibacillus</taxon>
    </lineage>
</organism>
<dbReference type="AlphaFoldDB" id="A0A6B8RL15"/>
<evidence type="ECO:0000313" key="3">
    <source>
        <dbReference type="Proteomes" id="UP000426246"/>
    </source>
</evidence>
<keyword evidence="3" id="KW-1185">Reference proteome</keyword>
<evidence type="ECO:0000256" key="1">
    <source>
        <dbReference type="SAM" id="SignalP"/>
    </source>
</evidence>
<dbReference type="RefSeq" id="WP_155701802.1">
    <property type="nucleotide sequence ID" value="NZ_CP034235.1"/>
</dbReference>
<name>A0A6B8RL15_9BACL</name>
<dbReference type="OrthoDB" id="2545931at2"/>
<dbReference type="Proteomes" id="UP000426246">
    <property type="component" value="Chromosome"/>
</dbReference>
<proteinExistence type="predicted"/>
<protein>
    <submittedName>
        <fullName evidence="2">Uncharacterized protein</fullName>
    </submittedName>
</protein>
<feature type="signal peptide" evidence="1">
    <location>
        <begin position="1"/>
        <end position="25"/>
    </location>
</feature>
<evidence type="ECO:0000313" key="2">
    <source>
        <dbReference type="EMBL" id="QGQ96729.1"/>
    </source>
</evidence>
<feature type="chain" id="PRO_5025438079" evidence="1">
    <location>
        <begin position="26"/>
        <end position="966"/>
    </location>
</feature>
<dbReference type="EMBL" id="CP034235">
    <property type="protein sequence ID" value="QGQ96729.1"/>
    <property type="molecule type" value="Genomic_DNA"/>
</dbReference>